<feature type="domain" description="Response regulatory" evidence="3">
    <location>
        <begin position="21"/>
        <end position="136"/>
    </location>
</feature>
<dbReference type="Proteomes" id="UP000599109">
    <property type="component" value="Unassembled WGS sequence"/>
</dbReference>
<reference evidence="4 5" key="1">
    <citation type="journal article" date="2017" name="Int. J. Syst. Evol. Microbiol.">
        <title>Ramlibacter monticola sp. nov., isolated from forest soil.</title>
        <authorList>
            <person name="Chaudhary D.K."/>
            <person name="Kim J."/>
        </authorList>
    </citation>
    <scope>NUCLEOTIDE SEQUENCE [LARGE SCALE GENOMIC DNA]</scope>
    <source>
        <strain evidence="4 5">KACC 19175</strain>
    </source>
</reference>
<comment type="caution">
    <text evidence="4">The sequence shown here is derived from an EMBL/GenBank/DDBJ whole genome shotgun (WGS) entry which is preliminary data.</text>
</comment>
<dbReference type="AlphaFoldDB" id="A0A936Z4J9"/>
<proteinExistence type="predicted"/>
<dbReference type="SUPFAM" id="SSF52172">
    <property type="entry name" value="CheY-like"/>
    <property type="match status" value="1"/>
</dbReference>
<feature type="modified residue" description="4-aspartylphosphate" evidence="2">
    <location>
        <position position="70"/>
    </location>
</feature>
<evidence type="ECO:0000256" key="1">
    <source>
        <dbReference type="ARBA" id="ARBA00022553"/>
    </source>
</evidence>
<dbReference type="PROSITE" id="PS50110">
    <property type="entry name" value="RESPONSE_REGULATORY"/>
    <property type="match status" value="1"/>
</dbReference>
<gene>
    <name evidence="4" type="ORF">JJ685_20455</name>
</gene>
<dbReference type="InterPro" id="IPR050595">
    <property type="entry name" value="Bact_response_regulator"/>
</dbReference>
<evidence type="ECO:0000313" key="4">
    <source>
        <dbReference type="EMBL" id="MBL0393520.1"/>
    </source>
</evidence>
<organism evidence="4 5">
    <name type="scientific">Ramlibacter monticola</name>
    <dbReference type="NCBI Taxonomy" id="1926872"/>
    <lineage>
        <taxon>Bacteria</taxon>
        <taxon>Pseudomonadati</taxon>
        <taxon>Pseudomonadota</taxon>
        <taxon>Betaproteobacteria</taxon>
        <taxon>Burkholderiales</taxon>
        <taxon>Comamonadaceae</taxon>
        <taxon>Ramlibacter</taxon>
    </lineage>
</organism>
<evidence type="ECO:0000313" key="5">
    <source>
        <dbReference type="Proteomes" id="UP000599109"/>
    </source>
</evidence>
<keyword evidence="1 2" id="KW-0597">Phosphoprotein</keyword>
<dbReference type="Pfam" id="PF00072">
    <property type="entry name" value="Response_reg"/>
    <property type="match status" value="1"/>
</dbReference>
<dbReference type="PANTHER" id="PTHR44591:SF3">
    <property type="entry name" value="RESPONSE REGULATORY DOMAIN-CONTAINING PROTEIN"/>
    <property type="match status" value="1"/>
</dbReference>
<evidence type="ECO:0000256" key="2">
    <source>
        <dbReference type="PROSITE-ProRule" id="PRU00169"/>
    </source>
</evidence>
<dbReference type="EMBL" id="JAEQNE010000005">
    <property type="protein sequence ID" value="MBL0393520.1"/>
    <property type="molecule type" value="Genomic_DNA"/>
</dbReference>
<dbReference type="InterPro" id="IPR011006">
    <property type="entry name" value="CheY-like_superfamily"/>
</dbReference>
<dbReference type="GO" id="GO:0000160">
    <property type="term" value="P:phosphorelay signal transduction system"/>
    <property type="evidence" value="ECO:0007669"/>
    <property type="project" value="InterPro"/>
</dbReference>
<keyword evidence="5" id="KW-1185">Reference proteome</keyword>
<dbReference type="PANTHER" id="PTHR44591">
    <property type="entry name" value="STRESS RESPONSE REGULATOR PROTEIN 1"/>
    <property type="match status" value="1"/>
</dbReference>
<protein>
    <submittedName>
        <fullName evidence="4">Response regulator</fullName>
    </submittedName>
</protein>
<sequence>MSLRTSAMQSDAPADPARARTVLVVDDDRGTADTLCELLQLAGYRTLVAYDGDEGVAVALRERPPCVILDLHMPRMGGVLACTRVRQQVDRRDMKLVALTGSDNALDREAAELAGFDHFLVKPVMLSALLLLLSPA</sequence>
<dbReference type="RefSeq" id="WP_201676178.1">
    <property type="nucleotide sequence ID" value="NZ_JAEQNE010000005.1"/>
</dbReference>
<accession>A0A936Z4J9</accession>
<dbReference type="InterPro" id="IPR001789">
    <property type="entry name" value="Sig_transdc_resp-reg_receiver"/>
</dbReference>
<evidence type="ECO:0000259" key="3">
    <source>
        <dbReference type="PROSITE" id="PS50110"/>
    </source>
</evidence>
<dbReference type="SMART" id="SM00448">
    <property type="entry name" value="REC"/>
    <property type="match status" value="1"/>
</dbReference>
<name>A0A936Z4J9_9BURK</name>
<dbReference type="Gene3D" id="3.40.50.2300">
    <property type="match status" value="1"/>
</dbReference>